<accession>Q22L39</accession>
<dbReference type="Proteomes" id="UP000009168">
    <property type="component" value="Unassembled WGS sequence"/>
</dbReference>
<dbReference type="KEGG" id="tet:TTHERM_01013140"/>
<dbReference type="GeneID" id="7835855"/>
<reference evidence="2" key="1">
    <citation type="journal article" date="2006" name="PLoS Biol.">
        <title>Macronuclear genome sequence of the ciliate Tetrahymena thermophila, a model eukaryote.</title>
        <authorList>
            <person name="Eisen J.A."/>
            <person name="Coyne R.S."/>
            <person name="Wu M."/>
            <person name="Wu D."/>
            <person name="Thiagarajan M."/>
            <person name="Wortman J.R."/>
            <person name="Badger J.H."/>
            <person name="Ren Q."/>
            <person name="Amedeo P."/>
            <person name="Jones K.M."/>
            <person name="Tallon L.J."/>
            <person name="Delcher A.L."/>
            <person name="Salzberg S.L."/>
            <person name="Silva J.C."/>
            <person name="Haas B.J."/>
            <person name="Majoros W.H."/>
            <person name="Farzad M."/>
            <person name="Carlton J.M."/>
            <person name="Smith R.K. Jr."/>
            <person name="Garg J."/>
            <person name="Pearlman R.E."/>
            <person name="Karrer K.M."/>
            <person name="Sun L."/>
            <person name="Manning G."/>
            <person name="Elde N.C."/>
            <person name="Turkewitz A.P."/>
            <person name="Asai D.J."/>
            <person name="Wilkes D.E."/>
            <person name="Wang Y."/>
            <person name="Cai H."/>
            <person name="Collins K."/>
            <person name="Stewart B.A."/>
            <person name="Lee S.R."/>
            <person name="Wilamowska K."/>
            <person name="Weinberg Z."/>
            <person name="Ruzzo W.L."/>
            <person name="Wloga D."/>
            <person name="Gaertig J."/>
            <person name="Frankel J."/>
            <person name="Tsao C.-C."/>
            <person name="Gorovsky M.A."/>
            <person name="Keeling P.J."/>
            <person name="Waller R.F."/>
            <person name="Patron N.J."/>
            <person name="Cherry J.M."/>
            <person name="Stover N.A."/>
            <person name="Krieger C.J."/>
            <person name="del Toro C."/>
            <person name="Ryder H.F."/>
            <person name="Williamson S.C."/>
            <person name="Barbeau R.A."/>
            <person name="Hamilton E.P."/>
            <person name="Orias E."/>
        </authorList>
    </citation>
    <scope>NUCLEOTIDE SEQUENCE [LARGE SCALE GENOMIC DNA]</scope>
    <source>
        <strain evidence="2">SB210</strain>
    </source>
</reference>
<dbReference type="HOGENOM" id="CLU_483593_0_0_1"/>
<evidence type="ECO:0000313" key="1">
    <source>
        <dbReference type="EMBL" id="EAR85978.2"/>
    </source>
</evidence>
<evidence type="ECO:0000313" key="2">
    <source>
        <dbReference type="Proteomes" id="UP000009168"/>
    </source>
</evidence>
<protein>
    <submittedName>
        <fullName evidence="1">Uncharacterized protein</fullName>
    </submittedName>
</protein>
<organism evidence="1 2">
    <name type="scientific">Tetrahymena thermophila (strain SB210)</name>
    <dbReference type="NCBI Taxonomy" id="312017"/>
    <lineage>
        <taxon>Eukaryota</taxon>
        <taxon>Sar</taxon>
        <taxon>Alveolata</taxon>
        <taxon>Ciliophora</taxon>
        <taxon>Intramacronucleata</taxon>
        <taxon>Oligohymenophorea</taxon>
        <taxon>Hymenostomatida</taxon>
        <taxon>Tetrahymenina</taxon>
        <taxon>Tetrahymenidae</taxon>
        <taxon>Tetrahymena</taxon>
    </lineage>
</organism>
<name>Q22L39_TETTS</name>
<dbReference type="AlphaFoldDB" id="Q22L39"/>
<gene>
    <name evidence="1" type="ORF">TTHERM_01013140</name>
</gene>
<sequence length="296" mass="34782">MIALSKKTLKKLKKLGFQIQNSKLQMKSKMQRLFKLTFYRTTIRLIGKVQNKKIIIHLQWRNVHLVRQAKNLESIWLTTSTMQLAQEMASQKSHNRIYSNIEEVDQATKQSDSSNSCITNLFNQIDTQINNQLLITPHKNTICAENKINLKGSTPLLSSHSREDPTAVFLKLQQINEDAFQKSQRTRTNKNKLLVSEDKNQLSQYKRHQSLNISKPRKSIILDNSVLAISHKRKSEVVSVKRSKSIDEQRQDQQMKEFEKDWEKKNGVKLYMLNYQKRKEIKQLFLNQEKDKVNIF</sequence>
<dbReference type="RefSeq" id="XP_976573.2">
    <property type="nucleotide sequence ID" value="XM_971480.3"/>
</dbReference>
<proteinExistence type="predicted"/>
<dbReference type="InParanoid" id="Q22L39"/>
<keyword evidence="2" id="KW-1185">Reference proteome</keyword>
<dbReference type="EMBL" id="GG662865">
    <property type="protein sequence ID" value="EAR85978.2"/>
    <property type="molecule type" value="Genomic_DNA"/>
</dbReference>